<dbReference type="EMBL" id="FQTV01000013">
    <property type="protein sequence ID" value="SHF76260.1"/>
    <property type="molecule type" value="Genomic_DNA"/>
</dbReference>
<proteinExistence type="predicted"/>
<gene>
    <name evidence="5" type="ORF">SAMN05444405_11366</name>
</gene>
<keyword evidence="1" id="KW-0472">Membrane</keyword>
<reference evidence="6" key="1">
    <citation type="submission" date="2016-11" db="EMBL/GenBank/DDBJ databases">
        <authorList>
            <person name="Varghese N."/>
            <person name="Submissions S."/>
        </authorList>
    </citation>
    <scope>NUCLEOTIDE SEQUENCE [LARGE SCALE GENOMIC DNA]</scope>
    <source>
        <strain evidence="6">DSM 26991</strain>
    </source>
</reference>
<organism evidence="5 6">
    <name type="scientific">Bacteroides luti</name>
    <dbReference type="NCBI Taxonomy" id="1297750"/>
    <lineage>
        <taxon>Bacteria</taxon>
        <taxon>Pseudomonadati</taxon>
        <taxon>Bacteroidota</taxon>
        <taxon>Bacteroidia</taxon>
        <taxon>Bacteroidales</taxon>
        <taxon>Bacteroidaceae</taxon>
        <taxon>Bacteroides</taxon>
    </lineage>
</organism>
<dbReference type="Proteomes" id="UP000184509">
    <property type="component" value="Unassembled WGS sequence"/>
</dbReference>
<evidence type="ECO:0000256" key="3">
    <source>
        <dbReference type="SAM" id="SignalP"/>
    </source>
</evidence>
<keyword evidence="3" id="KW-0732">Signal</keyword>
<dbReference type="RefSeq" id="WP_073402833.1">
    <property type="nucleotide sequence ID" value="NZ_FQTV01000013.1"/>
</dbReference>
<evidence type="ECO:0000313" key="5">
    <source>
        <dbReference type="EMBL" id="SHF76260.1"/>
    </source>
</evidence>
<evidence type="ECO:0000256" key="1">
    <source>
        <dbReference type="PROSITE-ProRule" id="PRU00473"/>
    </source>
</evidence>
<accession>A0A1M5EAR2</accession>
<evidence type="ECO:0000313" key="6">
    <source>
        <dbReference type="Proteomes" id="UP000184509"/>
    </source>
</evidence>
<dbReference type="Pfam" id="PF00691">
    <property type="entry name" value="OmpA"/>
    <property type="match status" value="1"/>
</dbReference>
<dbReference type="Gene3D" id="3.30.1330.60">
    <property type="entry name" value="OmpA-like domain"/>
    <property type="match status" value="1"/>
</dbReference>
<sequence length="398" mass="45652">MKKVFFLLAVAIFTAMSFAQEREKTLKQYGYWDNWFLQLQMGGQYTFSECQTYSSFSGKLSPTAALNVGKFFSPEIGSRFQIGGWTSKNNIVGALYNVTYINANLDVLFNMSNIFRSYRENRGFNLVGILGVGFVHTFKNQNVFVSTQFEPQQHTLKSSNSGSIRLGLQADIRLSDAWSFNIEANGNLLRDDFNGQEKWKTYNDATLNFLAGFTYRFKNRGFVLIDPADPILIQSLNERNNELRGEIQILNNQNKELREQLEGYKVRYENKQITETEKNTFVDNESALKDTVLISVIVFRTGKSTIETDQEFNLYTVAQYMMKYREKQVTIASYTDVKASTADINLQVSKKRAAAVIKVLSEKYNIPANRFIIINFSGNKQSVPINNIWNKISVYTFK</sequence>
<dbReference type="AlphaFoldDB" id="A0A1M5EAR2"/>
<dbReference type="STRING" id="1297750.SAMN05444405_11366"/>
<feature type="coiled-coil region" evidence="2">
    <location>
        <begin position="233"/>
        <end position="274"/>
    </location>
</feature>
<keyword evidence="6" id="KW-1185">Reference proteome</keyword>
<dbReference type="SUPFAM" id="SSF56925">
    <property type="entry name" value="OMPA-like"/>
    <property type="match status" value="1"/>
</dbReference>
<dbReference type="InterPro" id="IPR050330">
    <property type="entry name" value="Bact_OuterMem_StrucFunc"/>
</dbReference>
<dbReference type="GO" id="GO:0016020">
    <property type="term" value="C:membrane"/>
    <property type="evidence" value="ECO:0007669"/>
    <property type="project" value="UniProtKB-UniRule"/>
</dbReference>
<name>A0A1M5EAR2_9BACE</name>
<dbReference type="InterPro" id="IPR006665">
    <property type="entry name" value="OmpA-like"/>
</dbReference>
<evidence type="ECO:0000259" key="4">
    <source>
        <dbReference type="PROSITE" id="PS51123"/>
    </source>
</evidence>
<feature type="domain" description="OmpA-like" evidence="4">
    <location>
        <begin position="286"/>
        <end position="398"/>
    </location>
</feature>
<dbReference type="PROSITE" id="PS51123">
    <property type="entry name" value="OMPA_2"/>
    <property type="match status" value="1"/>
</dbReference>
<dbReference type="OrthoDB" id="1453138at2"/>
<protein>
    <submittedName>
        <fullName evidence="5">Outer membrane protein beta-barrel domain-containing protein</fullName>
    </submittedName>
</protein>
<feature type="chain" id="PRO_5012318970" evidence="3">
    <location>
        <begin position="20"/>
        <end position="398"/>
    </location>
</feature>
<evidence type="ECO:0000256" key="2">
    <source>
        <dbReference type="SAM" id="Coils"/>
    </source>
</evidence>
<dbReference type="PANTHER" id="PTHR30329:SF21">
    <property type="entry name" value="LIPOPROTEIN YIAD-RELATED"/>
    <property type="match status" value="1"/>
</dbReference>
<feature type="signal peptide" evidence="3">
    <location>
        <begin position="1"/>
        <end position="19"/>
    </location>
</feature>
<dbReference type="PANTHER" id="PTHR30329">
    <property type="entry name" value="STATOR ELEMENT OF FLAGELLAR MOTOR COMPLEX"/>
    <property type="match status" value="1"/>
</dbReference>
<dbReference type="InterPro" id="IPR036737">
    <property type="entry name" value="OmpA-like_sf"/>
</dbReference>
<dbReference type="SUPFAM" id="SSF103088">
    <property type="entry name" value="OmpA-like"/>
    <property type="match status" value="1"/>
</dbReference>
<keyword evidence="2" id="KW-0175">Coiled coil</keyword>
<dbReference type="InterPro" id="IPR011250">
    <property type="entry name" value="OMP/PagP_B-barrel"/>
</dbReference>